<comment type="caution">
    <text evidence="2">The sequence shown here is derived from an EMBL/GenBank/DDBJ whole genome shotgun (WGS) entry which is preliminary data.</text>
</comment>
<proteinExistence type="predicted"/>
<feature type="domain" description="DSBA-like thioredoxin" evidence="1">
    <location>
        <begin position="372"/>
        <end position="462"/>
    </location>
</feature>
<dbReference type="PANTHER" id="PTHR42943:SF2">
    <property type="entry name" value="GLUTATHIONE S-TRANSFERASE KAPPA 1"/>
    <property type="match status" value="1"/>
</dbReference>
<dbReference type="GO" id="GO:0006749">
    <property type="term" value="P:glutathione metabolic process"/>
    <property type="evidence" value="ECO:0007669"/>
    <property type="project" value="TreeGrafter"/>
</dbReference>
<sequence length="490" mass="53455">MTTAPPTLEFTYDISCPFAYIASTRVRALAARTNATLIYRPVLLGAIYRATSAPQGAGGSASDVFNPAKKAVTGVSMQRTLKRYGIKFNPPPQHPRKTVNALRLLYCVADDGGGEESERAVLTDALFRAYWVQGRDVSDASVLLEIVKQSGIKSAPQLSAASFTDANARKELETATAEAISRGAFGVPGFWIPGVEWRDVEGRSRAGRFFWGQDRMHFVEATLLSLSSTTTSSSISSSTTNSWTAVPRLQSLMPRCTSSKTIPPSSGKVKLEFWFDFSSPWAFLGYTQLSRLQRQFGPSLQIELKPYLLGALFREIGAPMVPGLAVSEAKARWSRQDHADWVGWWNAVGCRREEEEEEEEGGWRGKVSVDSACWSHDANVSDDPVLSSVLDKAGYNGAELIARANAPAVKDNLRHLTAEAKELGICGVPTYRVLRDSGNGEWKLIGGLVWGQDEINVVEDLIAGWDPERSDEVAEVGKGRFGGGGKEARL</sequence>
<dbReference type="GO" id="GO:0005739">
    <property type="term" value="C:mitochondrion"/>
    <property type="evidence" value="ECO:0007669"/>
    <property type="project" value="TreeGrafter"/>
</dbReference>
<dbReference type="InterPro" id="IPR051924">
    <property type="entry name" value="GST_Kappa/NadH"/>
</dbReference>
<evidence type="ECO:0000259" key="1">
    <source>
        <dbReference type="Pfam" id="PF01323"/>
    </source>
</evidence>
<keyword evidence="3" id="KW-1185">Reference proteome</keyword>
<dbReference type="InterPro" id="IPR001853">
    <property type="entry name" value="DSBA-like_thioredoxin_dom"/>
</dbReference>
<dbReference type="OrthoDB" id="4664297at2759"/>
<name>A0A9W9CQ43_9PLEO</name>
<protein>
    <recommendedName>
        <fullName evidence="1">DSBA-like thioredoxin domain-containing protein</fullName>
    </recommendedName>
</protein>
<dbReference type="InterPro" id="IPR036249">
    <property type="entry name" value="Thioredoxin-like_sf"/>
</dbReference>
<evidence type="ECO:0000313" key="2">
    <source>
        <dbReference type="EMBL" id="KAJ4375786.1"/>
    </source>
</evidence>
<gene>
    <name evidence="2" type="ORF">N0V83_001063</name>
</gene>
<dbReference type="EMBL" id="JAPEUY010000002">
    <property type="protein sequence ID" value="KAJ4375786.1"/>
    <property type="molecule type" value="Genomic_DNA"/>
</dbReference>
<evidence type="ECO:0000313" key="3">
    <source>
        <dbReference type="Proteomes" id="UP001140560"/>
    </source>
</evidence>
<feature type="domain" description="DSBA-like thioredoxin" evidence="1">
    <location>
        <begin position="7"/>
        <end position="222"/>
    </location>
</feature>
<dbReference type="GO" id="GO:0005777">
    <property type="term" value="C:peroxisome"/>
    <property type="evidence" value="ECO:0007669"/>
    <property type="project" value="TreeGrafter"/>
</dbReference>
<accession>A0A9W9CQ43</accession>
<dbReference type="Proteomes" id="UP001140560">
    <property type="component" value="Unassembled WGS sequence"/>
</dbReference>
<dbReference type="PANTHER" id="PTHR42943">
    <property type="entry name" value="GLUTATHIONE S-TRANSFERASE KAPPA"/>
    <property type="match status" value="1"/>
</dbReference>
<dbReference type="GO" id="GO:0004364">
    <property type="term" value="F:glutathione transferase activity"/>
    <property type="evidence" value="ECO:0007669"/>
    <property type="project" value="TreeGrafter"/>
</dbReference>
<organism evidence="2 3">
    <name type="scientific">Neocucurbitaria cava</name>
    <dbReference type="NCBI Taxonomy" id="798079"/>
    <lineage>
        <taxon>Eukaryota</taxon>
        <taxon>Fungi</taxon>
        <taxon>Dikarya</taxon>
        <taxon>Ascomycota</taxon>
        <taxon>Pezizomycotina</taxon>
        <taxon>Dothideomycetes</taxon>
        <taxon>Pleosporomycetidae</taxon>
        <taxon>Pleosporales</taxon>
        <taxon>Pleosporineae</taxon>
        <taxon>Cucurbitariaceae</taxon>
        <taxon>Neocucurbitaria</taxon>
    </lineage>
</organism>
<reference evidence="2" key="1">
    <citation type="submission" date="2022-10" db="EMBL/GenBank/DDBJ databases">
        <title>Tapping the CABI collections for fungal endophytes: first genome assemblies for Collariella, Neodidymelliopsis, Ascochyta clinopodiicola, Didymella pomorum, Didymosphaeria variabile, Neocosmospora piperis and Neocucurbitaria cava.</title>
        <authorList>
            <person name="Hill R."/>
        </authorList>
    </citation>
    <scope>NUCLEOTIDE SEQUENCE</scope>
    <source>
        <strain evidence="2">IMI 356814</strain>
    </source>
</reference>
<dbReference type="AlphaFoldDB" id="A0A9W9CQ43"/>
<dbReference type="SUPFAM" id="SSF52833">
    <property type="entry name" value="Thioredoxin-like"/>
    <property type="match status" value="2"/>
</dbReference>
<dbReference type="GO" id="GO:0004602">
    <property type="term" value="F:glutathione peroxidase activity"/>
    <property type="evidence" value="ECO:0007669"/>
    <property type="project" value="TreeGrafter"/>
</dbReference>
<dbReference type="Pfam" id="PF01323">
    <property type="entry name" value="DSBA"/>
    <property type="match status" value="2"/>
</dbReference>
<dbReference type="Gene3D" id="3.40.30.10">
    <property type="entry name" value="Glutaredoxin"/>
    <property type="match status" value="2"/>
</dbReference>